<sequence length="523" mass="59237">MKLSHSPLTQRSRSAFLAVIIGVQNGIEFMGYKLPQCTRQHTSAEPCRTWPPCDYEQDDKRRLTDGLRGFPDETGLFSRFSMYYSSVGNPLSVINPDCSTFARFLKVAQSICVSFIRNAFQHYEGGKPDSHQVLIKYLRIQAHALLIPRIRTNADIMRYCSVRCSSNQSFRGILRATRKQVVIHFVYKGAPHYDSSSYHPINLTKEPGRVMEKTTNRTASSYLFSNTRLHPTQHAVIPLTLDAQSRTGVWSIFIGFHKASGHRLSTYRSIPFSMRLSKRNSARPKDLWQRYYSARVAHLLRERFFSQNYLAYPSIANPMFPPDLANVSVKLPLKCRGVFYICLYKLVFINKAVPLAALSALICTVESQPRPQTFRTHPPNLGAQFFSSLHRSDSEPARTRTAPACFLAVAAPSSERQRVIIVGFRLRPSDNASSDVDSYWKDGFTFDSGAVGGDSRRFYIPGYTRNSPKEASAERDDHRSVVRLASEKKTLREGNPNRIPQKSSSACKNTRNEAILNKPSIDM</sequence>
<accession>G7YFD2</accession>
<reference evidence="1" key="1">
    <citation type="journal article" date="2011" name="Genome Biol.">
        <title>The draft genome of the carcinogenic human liver fluke Clonorchis sinensis.</title>
        <authorList>
            <person name="Wang X."/>
            <person name="Chen W."/>
            <person name="Huang Y."/>
            <person name="Sun J."/>
            <person name="Men J."/>
            <person name="Liu H."/>
            <person name="Luo F."/>
            <person name="Guo L."/>
            <person name="Lv X."/>
            <person name="Deng C."/>
            <person name="Zhou C."/>
            <person name="Fan Y."/>
            <person name="Li X."/>
            <person name="Huang L."/>
            <person name="Hu Y."/>
            <person name="Liang C."/>
            <person name="Hu X."/>
            <person name="Xu J."/>
            <person name="Yu X."/>
        </authorList>
    </citation>
    <scope>NUCLEOTIDE SEQUENCE [LARGE SCALE GENOMIC DNA]</scope>
    <source>
        <strain evidence="1">Henan</strain>
    </source>
</reference>
<evidence type="ECO:0000313" key="2">
    <source>
        <dbReference type="Proteomes" id="UP000008909"/>
    </source>
</evidence>
<gene>
    <name evidence="1" type="ORF">CLF_106576</name>
</gene>
<reference key="2">
    <citation type="submission" date="2011-10" db="EMBL/GenBank/DDBJ databases">
        <title>The genome and transcriptome sequence of Clonorchis sinensis provide insights into the carcinogenic liver fluke.</title>
        <authorList>
            <person name="Wang X."/>
            <person name="Huang Y."/>
            <person name="Chen W."/>
            <person name="Liu H."/>
            <person name="Guo L."/>
            <person name="Chen Y."/>
            <person name="Luo F."/>
            <person name="Zhou W."/>
            <person name="Sun J."/>
            <person name="Mao Q."/>
            <person name="Liang P."/>
            <person name="Zhou C."/>
            <person name="Tian Y."/>
            <person name="Men J."/>
            <person name="Lv X."/>
            <person name="Huang L."/>
            <person name="Zhou J."/>
            <person name="Hu Y."/>
            <person name="Li R."/>
            <person name="Zhang F."/>
            <person name="Lei H."/>
            <person name="Li X."/>
            <person name="Hu X."/>
            <person name="Liang C."/>
            <person name="Xu J."/>
            <person name="Wu Z."/>
            <person name="Yu X."/>
        </authorList>
    </citation>
    <scope>NUCLEOTIDE SEQUENCE</scope>
    <source>
        <strain>Henan</strain>
    </source>
</reference>
<proteinExistence type="predicted"/>
<dbReference type="EMBL" id="DF143183">
    <property type="protein sequence ID" value="GAA51665.1"/>
    <property type="molecule type" value="Genomic_DNA"/>
</dbReference>
<name>G7YFD2_CLOSI</name>
<evidence type="ECO:0000313" key="1">
    <source>
        <dbReference type="EMBL" id="GAA51665.1"/>
    </source>
</evidence>
<dbReference type="Proteomes" id="UP000008909">
    <property type="component" value="Unassembled WGS sequence"/>
</dbReference>
<dbReference type="AlphaFoldDB" id="G7YFD2"/>
<protein>
    <submittedName>
        <fullName evidence="1">Uncharacterized protein</fullName>
    </submittedName>
</protein>
<organism evidence="1 2">
    <name type="scientific">Clonorchis sinensis</name>
    <name type="common">Chinese liver fluke</name>
    <dbReference type="NCBI Taxonomy" id="79923"/>
    <lineage>
        <taxon>Eukaryota</taxon>
        <taxon>Metazoa</taxon>
        <taxon>Spiralia</taxon>
        <taxon>Lophotrochozoa</taxon>
        <taxon>Platyhelminthes</taxon>
        <taxon>Trematoda</taxon>
        <taxon>Digenea</taxon>
        <taxon>Opisthorchiida</taxon>
        <taxon>Opisthorchiata</taxon>
        <taxon>Opisthorchiidae</taxon>
        <taxon>Clonorchis</taxon>
    </lineage>
</organism>
<keyword evidence="2" id="KW-1185">Reference proteome</keyword>